<reference evidence="1 2" key="1">
    <citation type="submission" date="2021-07" db="EMBL/GenBank/DDBJ databases">
        <title>A novel Jannaschia species isolated from marine dinoflagellate Ceratoperidinium margalefii.</title>
        <authorList>
            <person name="Jiang Y."/>
            <person name="Li Z."/>
        </authorList>
    </citation>
    <scope>NUCLEOTIDE SEQUENCE [LARGE SCALE GENOMIC DNA]</scope>
    <source>
        <strain evidence="1 2">J12C1-MA-4</strain>
    </source>
</reference>
<evidence type="ECO:0000313" key="2">
    <source>
        <dbReference type="Proteomes" id="UP000825009"/>
    </source>
</evidence>
<gene>
    <name evidence="1" type="ORF">KYE46_06435</name>
</gene>
<dbReference type="RefSeq" id="WP_219004279.1">
    <property type="nucleotide sequence ID" value="NZ_CP079194.1"/>
</dbReference>
<keyword evidence="2" id="KW-1185">Reference proteome</keyword>
<proteinExistence type="predicted"/>
<dbReference type="KEGG" id="gce:KYE46_06435"/>
<dbReference type="EMBL" id="CP079194">
    <property type="protein sequence ID" value="QXT40863.1"/>
    <property type="molecule type" value="Genomic_DNA"/>
</dbReference>
<evidence type="ECO:0000313" key="1">
    <source>
        <dbReference type="EMBL" id="QXT40863.1"/>
    </source>
</evidence>
<name>A0A8F6TZM6_9RHOB</name>
<protein>
    <submittedName>
        <fullName evidence="1">Uncharacterized protein</fullName>
    </submittedName>
</protein>
<dbReference type="Proteomes" id="UP000825009">
    <property type="component" value="Chromosome"/>
</dbReference>
<accession>A0A8F6TZM6</accession>
<sequence length="197" mass="21727">MQNIFFPTTRYPRLTRLRAAEKGPAANEGRAPRSFLEETEFRHHARVAREKESGSLPTQMARDTVILLVANPGSPLLAHADWLQRDCRYLGAVGDHAQAEVLLAGQPRTDRLLVVDLAVFVNIASDIDRLIGFRRRQPDVPVVIASTQFGCHDLSCERAAIADASLKLPASRKSTCLALNSALDNFFAKRSLIRLGG</sequence>
<organism evidence="1 2">
    <name type="scientific">Gymnodinialimonas ceratoperidinii</name>
    <dbReference type="NCBI Taxonomy" id="2856823"/>
    <lineage>
        <taxon>Bacteria</taxon>
        <taxon>Pseudomonadati</taxon>
        <taxon>Pseudomonadota</taxon>
        <taxon>Alphaproteobacteria</taxon>
        <taxon>Rhodobacterales</taxon>
        <taxon>Paracoccaceae</taxon>
        <taxon>Gymnodinialimonas</taxon>
    </lineage>
</organism>
<dbReference type="AlphaFoldDB" id="A0A8F6TZM6"/>